<reference evidence="1 2" key="1">
    <citation type="submission" date="2018-03" db="EMBL/GenBank/DDBJ databases">
        <title>Genomic Encyclopedia of Archaeal and Bacterial Type Strains, Phase II (KMG-II): from individual species to whole genera.</title>
        <authorList>
            <person name="Goeker M."/>
        </authorList>
    </citation>
    <scope>NUCLEOTIDE SEQUENCE [LARGE SCALE GENOMIC DNA]</scope>
    <source>
        <strain evidence="1 2">DSM 45601</strain>
    </source>
</reference>
<comment type="caution">
    <text evidence="1">The sequence shown here is derived from an EMBL/GenBank/DDBJ whole genome shotgun (WGS) entry which is preliminary data.</text>
</comment>
<dbReference type="RefSeq" id="WP_106251668.1">
    <property type="nucleotide sequence ID" value="NZ_PVZC01000009.1"/>
</dbReference>
<accession>A0A2T0PVJ8</accession>
<evidence type="ECO:0000313" key="2">
    <source>
        <dbReference type="Proteomes" id="UP000237846"/>
    </source>
</evidence>
<dbReference type="AlphaFoldDB" id="A0A2T0PVJ8"/>
<proteinExistence type="predicted"/>
<dbReference type="OrthoDB" id="3479895at2"/>
<name>A0A2T0PVJ8_9ACTN</name>
<evidence type="ECO:0000313" key="1">
    <source>
        <dbReference type="EMBL" id="PRX95527.1"/>
    </source>
</evidence>
<gene>
    <name evidence="1" type="ORF">CLV72_109136</name>
</gene>
<sequence>MREISESDIGYIVDADDLTPAQLAGDACVVCHVRWPRPRHRIGSLPNGRPARGCGECAGAISDYLRRNDGIVAVGRPVAVY</sequence>
<dbReference type="EMBL" id="PVZC01000009">
    <property type="protein sequence ID" value="PRX95527.1"/>
    <property type="molecule type" value="Genomic_DNA"/>
</dbReference>
<protein>
    <submittedName>
        <fullName evidence="1">Uncharacterized protein</fullName>
    </submittedName>
</protein>
<dbReference type="Proteomes" id="UP000237846">
    <property type="component" value="Unassembled WGS sequence"/>
</dbReference>
<keyword evidence="2" id="KW-1185">Reference proteome</keyword>
<organism evidence="1 2">
    <name type="scientific">Allonocardiopsis opalescens</name>
    <dbReference type="NCBI Taxonomy" id="1144618"/>
    <lineage>
        <taxon>Bacteria</taxon>
        <taxon>Bacillati</taxon>
        <taxon>Actinomycetota</taxon>
        <taxon>Actinomycetes</taxon>
        <taxon>Streptosporangiales</taxon>
        <taxon>Allonocardiopsis</taxon>
    </lineage>
</organism>